<evidence type="ECO:0000256" key="1">
    <source>
        <dbReference type="ARBA" id="ARBA00002578"/>
    </source>
</evidence>
<keyword evidence="7 10" id="KW-0472">Membrane</keyword>
<feature type="transmembrane region" description="Helical" evidence="10">
    <location>
        <begin position="170"/>
        <end position="200"/>
    </location>
</feature>
<sequence length="260" mass="28361">MFTDLVVRAELFLLVFARVFSLLAISPLFSSSGIPGIARVGLAFFTSAAVFPWASSLYTIPETGLGYAFLLLGEVLVGLITGFFVLLYFSLFQIAGEFFGFQMGFNAASVYDPLSQEELPLMGQVMSNVAVLVFLVTGGFLKFFLSGVYYSIKAFRSADILVYREDFFDVFLHGLAGIFQYAFVLALPLISVLLLVSVSMGLLGKAAPQMNLLLMGFPISIGVGFVLLLVILPFVAEMMSRIFDYMFYALVELFSPGGGS</sequence>
<dbReference type="KEGG" id="sta:STHERM_c09280"/>
<evidence type="ECO:0000313" key="12">
    <source>
        <dbReference type="Proteomes" id="UP000001296"/>
    </source>
</evidence>
<comment type="subcellular location">
    <subcellularLocation>
        <location evidence="10">Cell membrane</location>
        <topology evidence="10">Multi-pass membrane protein</topology>
    </subcellularLocation>
    <subcellularLocation>
        <location evidence="10">Bacterial flagellum basal body</location>
    </subcellularLocation>
</comment>
<keyword evidence="4 10" id="KW-1003">Cell membrane</keyword>
<evidence type="ECO:0000256" key="3">
    <source>
        <dbReference type="ARBA" id="ARBA00021717"/>
    </source>
</evidence>
<dbReference type="HOGENOM" id="CLU_063626_2_0_12"/>
<keyword evidence="6 10" id="KW-1133">Transmembrane helix</keyword>
<dbReference type="PANTHER" id="PTHR30065:SF1">
    <property type="entry name" value="SURFACE PRESENTATION OF ANTIGENS PROTEIN SPAR"/>
    <property type="match status" value="1"/>
</dbReference>
<evidence type="ECO:0000256" key="4">
    <source>
        <dbReference type="ARBA" id="ARBA00022475"/>
    </source>
</evidence>
<evidence type="ECO:0000256" key="6">
    <source>
        <dbReference type="ARBA" id="ARBA00022989"/>
    </source>
</evidence>
<dbReference type="Proteomes" id="UP000001296">
    <property type="component" value="Chromosome"/>
</dbReference>
<dbReference type="RefSeq" id="WP_013313716.1">
    <property type="nucleotide sequence ID" value="NC_014484.1"/>
</dbReference>
<dbReference type="GO" id="GO:0044780">
    <property type="term" value="P:bacterial-type flagellum assembly"/>
    <property type="evidence" value="ECO:0007669"/>
    <property type="project" value="UniProtKB-UniRule"/>
</dbReference>
<dbReference type="eggNOG" id="COG1684">
    <property type="taxonomic scope" value="Bacteria"/>
</dbReference>
<dbReference type="GO" id="GO:0005886">
    <property type="term" value="C:plasma membrane"/>
    <property type="evidence" value="ECO:0007669"/>
    <property type="project" value="UniProtKB-SubCell"/>
</dbReference>
<evidence type="ECO:0000256" key="10">
    <source>
        <dbReference type="RuleBase" id="RU362071"/>
    </source>
</evidence>
<keyword evidence="8 10" id="KW-0975">Bacterial flagellum</keyword>
<evidence type="ECO:0000256" key="8">
    <source>
        <dbReference type="ARBA" id="ARBA00023143"/>
    </source>
</evidence>
<dbReference type="Pfam" id="PF01311">
    <property type="entry name" value="Bac_export_1"/>
    <property type="match status" value="1"/>
</dbReference>
<evidence type="ECO:0000256" key="9">
    <source>
        <dbReference type="NCBIfam" id="TIGR01400"/>
    </source>
</evidence>
<accession>E0RS88</accession>
<proteinExistence type="inferred from homology"/>
<feature type="transmembrane region" description="Helical" evidence="10">
    <location>
        <begin position="129"/>
        <end position="150"/>
    </location>
</feature>
<dbReference type="AlphaFoldDB" id="E0RS88"/>
<feature type="transmembrane region" description="Helical" evidence="10">
    <location>
        <begin position="67"/>
        <end position="89"/>
    </location>
</feature>
<dbReference type="PRINTS" id="PR00953">
    <property type="entry name" value="TYPE3IMRPROT"/>
</dbReference>
<comment type="function">
    <text evidence="1 10">Role in flagellar biosynthesis.</text>
</comment>
<evidence type="ECO:0000256" key="7">
    <source>
        <dbReference type="ARBA" id="ARBA00023136"/>
    </source>
</evidence>
<comment type="similarity">
    <text evidence="2 10">Belongs to the FliR/MopE/SpaR family.</text>
</comment>
<gene>
    <name evidence="11" type="ordered locus">STHERM_c09280</name>
</gene>
<name>E0RS88_WINT6</name>
<evidence type="ECO:0000256" key="5">
    <source>
        <dbReference type="ARBA" id="ARBA00022692"/>
    </source>
</evidence>
<feature type="transmembrane region" description="Helical" evidence="10">
    <location>
        <begin position="36"/>
        <end position="55"/>
    </location>
</feature>
<reference key="1">
    <citation type="submission" date="2009-08" db="EMBL/GenBank/DDBJ databases">
        <title>The genome sequence of Spirochaeta thermophila DSM6192.</title>
        <authorList>
            <person name="Angelov A."/>
            <person name="Mientus M."/>
            <person name="Wittenberg S."/>
            <person name="Lehmann R."/>
            <person name="Liesegang H."/>
            <person name="Daniel R."/>
            <person name="Liebl W."/>
        </authorList>
    </citation>
    <scope>NUCLEOTIDE SEQUENCE</scope>
    <source>
        <strain>DSM 6192</strain>
    </source>
</reference>
<protein>
    <recommendedName>
        <fullName evidence="3 9">Flagellar biosynthetic protein FliR</fullName>
    </recommendedName>
</protein>
<dbReference type="PaxDb" id="665571-STHERM_c09280"/>
<reference evidence="11 12" key="2">
    <citation type="journal article" date="2010" name="J. Bacteriol.">
        <title>Genome sequence of the polysaccharide-degrading, thermophilic anaerobe Spirochaeta thermophila DSM 6192.</title>
        <authorList>
            <person name="Angelov A."/>
            <person name="Liebl S."/>
            <person name="Ballschmiter M."/>
            <person name="Bomeke M."/>
            <person name="Lehmann R."/>
            <person name="Liesegang H."/>
            <person name="Daniel R."/>
            <person name="Liebl W."/>
        </authorList>
    </citation>
    <scope>NUCLEOTIDE SEQUENCE [LARGE SCALE GENOMIC DNA]</scope>
    <source>
        <strain evidence="12">ATCC 49972 / DSM 6192 / RI 19.B1</strain>
    </source>
</reference>
<feature type="transmembrane region" description="Helical" evidence="10">
    <location>
        <begin position="12"/>
        <end position="29"/>
    </location>
</feature>
<evidence type="ECO:0000256" key="2">
    <source>
        <dbReference type="ARBA" id="ARBA00009772"/>
    </source>
</evidence>
<dbReference type="GO" id="GO:0006605">
    <property type="term" value="P:protein targeting"/>
    <property type="evidence" value="ECO:0007669"/>
    <property type="project" value="UniProtKB-UniRule"/>
</dbReference>
<dbReference type="PANTHER" id="PTHR30065">
    <property type="entry name" value="FLAGELLAR BIOSYNTHETIC PROTEIN FLIR"/>
    <property type="match status" value="1"/>
</dbReference>
<dbReference type="GO" id="GO:0009425">
    <property type="term" value="C:bacterial-type flagellum basal body"/>
    <property type="evidence" value="ECO:0007669"/>
    <property type="project" value="UniProtKB-SubCell"/>
</dbReference>
<dbReference type="NCBIfam" id="TIGR01400">
    <property type="entry name" value="fliR"/>
    <property type="match status" value="1"/>
</dbReference>
<organism evidence="11 12">
    <name type="scientific">Winmispira thermophila (strain ATCC 49972 / DSM 6192 / RI 19.B1)</name>
    <name type="common">Spirochaeta thermophila</name>
    <dbReference type="NCBI Taxonomy" id="665571"/>
    <lineage>
        <taxon>Bacteria</taxon>
        <taxon>Pseudomonadati</taxon>
        <taxon>Spirochaetota</taxon>
        <taxon>Spirochaetia</taxon>
        <taxon>Winmispirales</taxon>
        <taxon>Winmispiraceae</taxon>
        <taxon>Winmispira</taxon>
    </lineage>
</organism>
<evidence type="ECO:0000313" key="11">
    <source>
        <dbReference type="EMBL" id="ADN01875.1"/>
    </source>
</evidence>
<feature type="transmembrane region" description="Helical" evidence="10">
    <location>
        <begin position="212"/>
        <end position="236"/>
    </location>
</feature>
<dbReference type="InterPro" id="IPR006303">
    <property type="entry name" value="FliR"/>
</dbReference>
<keyword evidence="5 10" id="KW-0812">Transmembrane</keyword>
<dbReference type="InterPro" id="IPR002010">
    <property type="entry name" value="T3SS_IM_R"/>
</dbReference>
<dbReference type="EMBL" id="CP001698">
    <property type="protein sequence ID" value="ADN01875.1"/>
    <property type="molecule type" value="Genomic_DNA"/>
</dbReference>